<evidence type="ECO:0000313" key="2">
    <source>
        <dbReference type="EMBL" id="ABG59334.1"/>
    </source>
</evidence>
<dbReference type="Proteomes" id="UP000001822">
    <property type="component" value="Chromosome"/>
</dbReference>
<evidence type="ECO:0000313" key="3">
    <source>
        <dbReference type="Proteomes" id="UP000001822"/>
    </source>
</evidence>
<dbReference type="RefSeq" id="WP_011585451.1">
    <property type="nucleotide sequence ID" value="NC_008255.1"/>
</dbReference>
<dbReference type="KEGG" id="chu:CHU_2071"/>
<keyword evidence="3" id="KW-1185">Reference proteome</keyword>
<evidence type="ECO:0008006" key="4">
    <source>
        <dbReference type="Google" id="ProtNLM"/>
    </source>
</evidence>
<dbReference type="OrthoDB" id="669053at2"/>
<feature type="signal peptide" evidence="1">
    <location>
        <begin position="1"/>
        <end position="21"/>
    </location>
</feature>
<feature type="chain" id="PRO_5027046211" description="DUF4421 domain-containing protein" evidence="1">
    <location>
        <begin position="22"/>
        <end position="358"/>
    </location>
</feature>
<protein>
    <recommendedName>
        <fullName evidence="4">DUF4421 domain-containing protein</fullName>
    </recommendedName>
</protein>
<name>A0A6N4SSP9_CYTH3</name>
<sequence length="358" mass="40923">MRLLTASLLVFISYHISFAQADQTKEKKPKAVPDTNFIMTYPKYISLGIYTASPLMQIVVDPVNSAQDRYKSDFRGNFSDLLGLTFSYRSIYIQYAFKTPFGPTEDSRKGRSASTGITLRIRKPRITLAAEYRRYKGYYDSNVSSYDSDTGSYYVRPDMNYKNIGVNGIYNFSWRKFSYNAPLTYMDRQLKSRIGFLVKGGANYTTIYSSDSTILSRAQAYNFDSFYGISSVHALLFKAGPGAGVNIVFWKRFYFSLNYFIMGNFIGYQYKSVEEGYSSWRTNANLYTETATGFGYNSKRLYAGISFNGDINIMRIKGASIKTNFASVSITVGYRFNTPRFIDRGWKNVTEKIQEIKS</sequence>
<keyword evidence="1" id="KW-0732">Signal</keyword>
<organism evidence="2 3">
    <name type="scientific">Cytophaga hutchinsonii (strain ATCC 33406 / DSM 1761 / CIP 103989 / NBRC 15051 / NCIMB 9469 / D465)</name>
    <dbReference type="NCBI Taxonomy" id="269798"/>
    <lineage>
        <taxon>Bacteria</taxon>
        <taxon>Pseudomonadati</taxon>
        <taxon>Bacteroidota</taxon>
        <taxon>Cytophagia</taxon>
        <taxon>Cytophagales</taxon>
        <taxon>Cytophagaceae</taxon>
        <taxon>Cytophaga</taxon>
    </lineage>
</organism>
<dbReference type="EMBL" id="CP000383">
    <property type="protein sequence ID" value="ABG59334.1"/>
    <property type="molecule type" value="Genomic_DNA"/>
</dbReference>
<dbReference type="Pfam" id="PF14391">
    <property type="entry name" value="DUF4421"/>
    <property type="match status" value="1"/>
</dbReference>
<proteinExistence type="predicted"/>
<dbReference type="InterPro" id="IPR025535">
    <property type="entry name" value="DUF4421"/>
</dbReference>
<reference evidence="2 3" key="1">
    <citation type="journal article" date="2007" name="Appl. Environ. Microbiol.">
        <title>Genome sequence of the cellulolytic gliding bacterium Cytophaga hutchinsonii.</title>
        <authorList>
            <person name="Xie G."/>
            <person name="Bruce D.C."/>
            <person name="Challacombe J.F."/>
            <person name="Chertkov O."/>
            <person name="Detter J.C."/>
            <person name="Gilna P."/>
            <person name="Han C.S."/>
            <person name="Lucas S."/>
            <person name="Misra M."/>
            <person name="Myers G.L."/>
            <person name="Richardson P."/>
            <person name="Tapia R."/>
            <person name="Thayer N."/>
            <person name="Thompson L.S."/>
            <person name="Brettin T.S."/>
            <person name="Henrissat B."/>
            <person name="Wilson D.B."/>
            <person name="McBride M.J."/>
        </authorList>
    </citation>
    <scope>NUCLEOTIDE SEQUENCE [LARGE SCALE GENOMIC DNA]</scope>
    <source>
        <strain evidence="3">ATCC 33406 / DSM 1761 / CIP 103989 / NBRC 15051 / NCIMB 9469 / D465</strain>
    </source>
</reference>
<evidence type="ECO:0000256" key="1">
    <source>
        <dbReference type="SAM" id="SignalP"/>
    </source>
</evidence>
<gene>
    <name evidence="2" type="ordered locus">CHU_2071</name>
</gene>
<dbReference type="AlphaFoldDB" id="A0A6N4SSP9"/>
<accession>A0A6N4SSP9</accession>